<comment type="similarity">
    <text evidence="2 7">Belongs to the FHIPEP (flagella/HR/invasion proteins export pore) family.</text>
</comment>
<feature type="transmembrane region" description="Helical" evidence="7">
    <location>
        <begin position="36"/>
        <end position="53"/>
    </location>
</feature>
<dbReference type="PANTHER" id="PTHR30161">
    <property type="entry name" value="FLAGELLAR EXPORT PROTEIN, MEMBRANE FLHA SUBUNIT-RELATED"/>
    <property type="match status" value="1"/>
</dbReference>
<dbReference type="RefSeq" id="WP_204131915.1">
    <property type="nucleotide sequence ID" value="NZ_JAFDVD010000015.1"/>
</dbReference>
<evidence type="ECO:0000313" key="9">
    <source>
        <dbReference type="EMBL" id="MBM6401445.1"/>
    </source>
</evidence>
<dbReference type="InterPro" id="IPR006301">
    <property type="entry name" value="FlhA"/>
</dbReference>
<dbReference type="InterPro" id="IPR001712">
    <property type="entry name" value="T3SS_FHIPEP"/>
</dbReference>
<dbReference type="Gene3D" id="1.10.8.540">
    <property type="entry name" value="FHIPEP family, domain 3"/>
    <property type="match status" value="1"/>
</dbReference>
<keyword evidence="4 7" id="KW-0812">Transmembrane</keyword>
<dbReference type="InterPro" id="IPR042196">
    <property type="entry name" value="FHIPEP_4"/>
</dbReference>
<dbReference type="Proteomes" id="UP001430172">
    <property type="component" value="Unassembled WGS sequence"/>
</dbReference>
<evidence type="ECO:0000256" key="2">
    <source>
        <dbReference type="ARBA" id="ARBA00008835"/>
    </source>
</evidence>
<keyword evidence="5 7" id="KW-1133">Transmembrane helix</keyword>
<dbReference type="EMBL" id="JAFDVD010000015">
    <property type="protein sequence ID" value="MBM6401445.1"/>
    <property type="molecule type" value="Genomic_DNA"/>
</dbReference>
<evidence type="ECO:0000256" key="3">
    <source>
        <dbReference type="ARBA" id="ARBA00022475"/>
    </source>
</evidence>
<sequence length="694" mass="73129">MKTARSVRMSQIGIPAAVVAVVVLMVVPVPSMVLDLLLALNLTLAVLVLLVALRVTRPLDFAVFPSLLLVATLFRLALNVSATRLVLVDGFAGKVIEAFGHVVVGSSIVVGLVIFLILVVIQFVVITNGAGRVAEVAARFTLDAMPGKQMAIDADLNSGLIDEAQARQRRADVAAEADFYGAMDGASKFVKGDAIAAIVITLVNLIGGLVIGVVQNGQAVGDAVATYSLLSVGDGLVSQIPALLLSMSTGIIVTRAATDRDMGGDILHQFGAQRGAIQLAGVVIMGLALVPSLPKLPFLLVGGGALVLARSMPKLEEREAARKAQEAAEARRDEPSPDSPEVLAQDIRVEPLELELAFDLIGLVDADNGGDLLGRVKALRRKLAMELGIVIPLVRTRDNLDLPSHTYAIRVHGVEVARGEAPAGHVLVIGDAVHHLDGTPTREPVFGLEAKWVAAHLRGRAEALDGTVVDRSSVITTHLAETVRRHAADLLGREDVKLLVDAVRATHPQVVDELTPSPLSLGEVQRCLKGLLAEGVAIRDLVRIFEAISLRARVSTDADGLVEAARLALGPAIAASHAAGGDLHVLTFEPRLEQRLLEALRPSESGVQLALDPFLVERVVTEAARVSRSVEETGVQPVLVCAQPLRRPVRRLVESTAPQLAVLAYQELGGHLRLTTAGVVDVEPAGASPVQAVG</sequence>
<feature type="transmembrane region" description="Helical" evidence="7">
    <location>
        <begin position="270"/>
        <end position="290"/>
    </location>
</feature>
<dbReference type="Gene3D" id="3.40.50.12790">
    <property type="entry name" value="FHIPEP family, domain 4"/>
    <property type="match status" value="1"/>
</dbReference>
<feature type="transmembrane region" description="Helical" evidence="7">
    <location>
        <begin position="12"/>
        <end position="30"/>
    </location>
</feature>
<feature type="compositionally biased region" description="Basic and acidic residues" evidence="8">
    <location>
        <begin position="319"/>
        <end position="335"/>
    </location>
</feature>
<protein>
    <recommendedName>
        <fullName evidence="7">Flagellar biosynthesis protein FlhA</fullName>
    </recommendedName>
</protein>
<comment type="function">
    <text evidence="7">Required for formation of the rod structure of the flagellar apparatus. Together with FliI and FliH, may constitute the export apparatus of flagellin.</text>
</comment>
<dbReference type="PRINTS" id="PR00949">
    <property type="entry name" value="TYPE3IMAPROT"/>
</dbReference>
<feature type="region of interest" description="Disordered" evidence="8">
    <location>
        <begin position="319"/>
        <end position="343"/>
    </location>
</feature>
<evidence type="ECO:0000256" key="4">
    <source>
        <dbReference type="ARBA" id="ARBA00022692"/>
    </source>
</evidence>
<keyword evidence="10" id="KW-1185">Reference proteome</keyword>
<dbReference type="Gene3D" id="3.40.30.60">
    <property type="entry name" value="FHIPEP family, domain 1"/>
    <property type="match status" value="1"/>
</dbReference>
<comment type="subcellular location">
    <subcellularLocation>
        <location evidence="1 7">Cell membrane</location>
        <topology evidence="1 7">Multi-pass membrane protein</topology>
    </subcellularLocation>
</comment>
<keyword evidence="7" id="KW-0813">Transport</keyword>
<dbReference type="Pfam" id="PF00771">
    <property type="entry name" value="FHIPEP"/>
    <property type="match status" value="1"/>
</dbReference>
<dbReference type="PROSITE" id="PS00994">
    <property type="entry name" value="FHIPEP"/>
    <property type="match status" value="1"/>
</dbReference>
<reference evidence="9" key="1">
    <citation type="submission" date="2021-02" db="EMBL/GenBank/DDBJ databases">
        <title>Phycicoccus sp. MQZ13P-5T, whole genome shotgun sequence.</title>
        <authorList>
            <person name="Tuo L."/>
        </authorList>
    </citation>
    <scope>NUCLEOTIDE SEQUENCE</scope>
    <source>
        <strain evidence="9">MQZ13P-5</strain>
    </source>
</reference>
<evidence type="ECO:0000256" key="1">
    <source>
        <dbReference type="ARBA" id="ARBA00004651"/>
    </source>
</evidence>
<feature type="transmembrane region" description="Helical" evidence="7">
    <location>
        <begin position="236"/>
        <end position="258"/>
    </location>
</feature>
<evidence type="ECO:0000256" key="5">
    <source>
        <dbReference type="ARBA" id="ARBA00022989"/>
    </source>
</evidence>
<keyword evidence="7" id="KW-0653">Protein transport</keyword>
<evidence type="ECO:0000256" key="8">
    <source>
        <dbReference type="SAM" id="MobiDB-lite"/>
    </source>
</evidence>
<organism evidence="9 10">
    <name type="scientific">Phycicoccus sonneratiae</name>
    <dbReference type="NCBI Taxonomy" id="2807628"/>
    <lineage>
        <taxon>Bacteria</taxon>
        <taxon>Bacillati</taxon>
        <taxon>Actinomycetota</taxon>
        <taxon>Actinomycetes</taxon>
        <taxon>Micrococcales</taxon>
        <taxon>Intrasporangiaceae</taxon>
        <taxon>Phycicoccus</taxon>
    </lineage>
</organism>
<evidence type="ECO:0000256" key="6">
    <source>
        <dbReference type="ARBA" id="ARBA00023136"/>
    </source>
</evidence>
<keyword evidence="3 7" id="KW-1003">Cell membrane</keyword>
<evidence type="ECO:0000313" key="10">
    <source>
        <dbReference type="Proteomes" id="UP001430172"/>
    </source>
</evidence>
<keyword evidence="7" id="KW-1006">Bacterial flagellum protein export</keyword>
<dbReference type="InterPro" id="IPR042194">
    <property type="entry name" value="FHIPEP_1"/>
</dbReference>
<keyword evidence="7" id="KW-1005">Bacterial flagellum biogenesis</keyword>
<dbReference type="PANTHER" id="PTHR30161:SF1">
    <property type="entry name" value="FLAGELLAR BIOSYNTHESIS PROTEIN FLHA-RELATED"/>
    <property type="match status" value="1"/>
</dbReference>
<name>A0ABS2CNP1_9MICO</name>
<keyword evidence="9" id="KW-0282">Flagellum</keyword>
<feature type="transmembrane region" description="Helical" evidence="7">
    <location>
        <begin position="60"/>
        <end position="78"/>
    </location>
</feature>
<dbReference type="InterPro" id="IPR025505">
    <property type="entry name" value="FHIPEP_CS"/>
</dbReference>
<feature type="transmembrane region" description="Helical" evidence="7">
    <location>
        <begin position="194"/>
        <end position="216"/>
    </location>
</feature>
<dbReference type="InterPro" id="IPR042193">
    <property type="entry name" value="FHIPEP_3"/>
</dbReference>
<keyword evidence="9" id="KW-0969">Cilium</keyword>
<proteinExistence type="inferred from homology"/>
<dbReference type="NCBIfam" id="TIGR01398">
    <property type="entry name" value="FlhA"/>
    <property type="match status" value="1"/>
</dbReference>
<accession>A0ABS2CNP1</accession>
<keyword evidence="9" id="KW-0966">Cell projection</keyword>
<dbReference type="PIRSF" id="PIRSF005419">
    <property type="entry name" value="FlhA"/>
    <property type="match status" value="1"/>
</dbReference>
<comment type="caution">
    <text evidence="9">The sequence shown here is derived from an EMBL/GenBank/DDBJ whole genome shotgun (WGS) entry which is preliminary data.</text>
</comment>
<evidence type="ECO:0000256" key="7">
    <source>
        <dbReference type="RuleBase" id="RU364093"/>
    </source>
</evidence>
<feature type="transmembrane region" description="Helical" evidence="7">
    <location>
        <begin position="98"/>
        <end position="125"/>
    </location>
</feature>
<keyword evidence="6 7" id="KW-0472">Membrane</keyword>
<gene>
    <name evidence="7 9" type="primary">flhA</name>
    <name evidence="9" type="ORF">JQN70_13685</name>
</gene>